<feature type="signal peptide" evidence="1">
    <location>
        <begin position="1"/>
        <end position="25"/>
    </location>
</feature>
<keyword evidence="1" id="KW-0732">Signal</keyword>
<evidence type="ECO:0000256" key="1">
    <source>
        <dbReference type="SAM" id="SignalP"/>
    </source>
</evidence>
<keyword evidence="2" id="KW-0614">Plasmid</keyword>
<organism evidence="2 3">
    <name type="scientific">Vibrio rotiferianus</name>
    <dbReference type="NCBI Taxonomy" id="190895"/>
    <lineage>
        <taxon>Bacteria</taxon>
        <taxon>Pseudomonadati</taxon>
        <taxon>Pseudomonadota</taxon>
        <taxon>Gammaproteobacteria</taxon>
        <taxon>Vibrionales</taxon>
        <taxon>Vibrionaceae</taxon>
        <taxon>Vibrio</taxon>
    </lineage>
</organism>
<proteinExistence type="predicted"/>
<feature type="chain" id="PRO_5021742808" evidence="1">
    <location>
        <begin position="26"/>
        <end position="62"/>
    </location>
</feature>
<geneLocation type="plasmid" evidence="3">
    <name>pam7 dna</name>
</geneLocation>
<dbReference type="AlphaFoldDB" id="A0A510IER8"/>
<gene>
    <name evidence="2" type="ORF">VroAM7_49470</name>
</gene>
<accession>A0A510IER8</accession>
<evidence type="ECO:0000313" key="3">
    <source>
        <dbReference type="Proteomes" id="UP000315115"/>
    </source>
</evidence>
<protein>
    <submittedName>
        <fullName evidence="2">Uncharacterized protein</fullName>
    </submittedName>
</protein>
<dbReference type="RefSeq" id="WP_126606141.1">
    <property type="nucleotide sequence ID" value="NZ_AP019800.1"/>
</dbReference>
<sequence>MKKSKLTLVAAVVATILSGASVANSDNFEYKDLQALDTAKTPAVEILDKTEESVWSRHRRRF</sequence>
<dbReference type="Proteomes" id="UP000315115">
    <property type="component" value="Plasmid pAM7"/>
</dbReference>
<reference evidence="3" key="1">
    <citation type="submission" date="2019-07" db="EMBL/GenBank/DDBJ databases">
        <title>Complete Genome Sequences of Vibrion rotiferianus strain AM7.</title>
        <authorList>
            <person name="Miyazaki K."/>
            <person name="Wiseschart A."/>
            <person name="Pootanakit K."/>
            <person name="Ishimori K."/>
            <person name="Kitahara K."/>
        </authorList>
    </citation>
    <scope>NUCLEOTIDE SEQUENCE [LARGE SCALE GENOMIC DNA]</scope>
    <source>
        <strain evidence="3">AM7</strain>
        <plasmid evidence="3">pam7 dna</plasmid>
    </source>
</reference>
<dbReference type="EMBL" id="AP019800">
    <property type="protein sequence ID" value="BBL92294.1"/>
    <property type="molecule type" value="Genomic_DNA"/>
</dbReference>
<name>A0A510IER8_9VIBR</name>
<evidence type="ECO:0000313" key="2">
    <source>
        <dbReference type="EMBL" id="BBL92294.1"/>
    </source>
</evidence>